<evidence type="ECO:0000313" key="1">
    <source>
        <dbReference type="EMBL" id="CAI3987417.1"/>
    </source>
</evidence>
<evidence type="ECO:0000313" key="4">
    <source>
        <dbReference type="Proteomes" id="UP001152797"/>
    </source>
</evidence>
<dbReference type="EMBL" id="CAMXCT030001165">
    <property type="protein sequence ID" value="CAL4774729.1"/>
    <property type="molecule type" value="Genomic_DNA"/>
</dbReference>
<dbReference type="EMBL" id="CAMXCT010001165">
    <property type="protein sequence ID" value="CAI3987417.1"/>
    <property type="molecule type" value="Genomic_DNA"/>
</dbReference>
<evidence type="ECO:0000313" key="2">
    <source>
        <dbReference type="EMBL" id="CAL1140792.1"/>
    </source>
</evidence>
<dbReference type="Proteomes" id="UP001152797">
    <property type="component" value="Unassembled WGS sequence"/>
</dbReference>
<name>A0A9P1CA33_9DINO</name>
<keyword evidence="4" id="KW-1185">Reference proteome</keyword>
<dbReference type="EMBL" id="CAMXCT020001165">
    <property type="protein sequence ID" value="CAL1140792.1"/>
    <property type="molecule type" value="Genomic_DNA"/>
</dbReference>
<evidence type="ECO:0000313" key="3">
    <source>
        <dbReference type="EMBL" id="CAL4774729.1"/>
    </source>
</evidence>
<organism evidence="1">
    <name type="scientific">Cladocopium goreaui</name>
    <dbReference type="NCBI Taxonomy" id="2562237"/>
    <lineage>
        <taxon>Eukaryota</taxon>
        <taxon>Sar</taxon>
        <taxon>Alveolata</taxon>
        <taxon>Dinophyceae</taxon>
        <taxon>Suessiales</taxon>
        <taxon>Symbiodiniaceae</taxon>
        <taxon>Cladocopium</taxon>
    </lineage>
</organism>
<reference evidence="2" key="2">
    <citation type="submission" date="2024-04" db="EMBL/GenBank/DDBJ databases">
        <authorList>
            <person name="Chen Y."/>
            <person name="Shah S."/>
            <person name="Dougan E. K."/>
            <person name="Thang M."/>
            <person name="Chan C."/>
        </authorList>
    </citation>
    <scope>NUCLEOTIDE SEQUENCE [LARGE SCALE GENOMIC DNA]</scope>
</reference>
<dbReference type="AlphaFoldDB" id="A0A9P1CA33"/>
<sequence length="318" mass="36250">MAPSRGGLTMFDAEIPEDAVLMCRVPVYGTKMLDEELAAMVCTHVDDLPFAYTDEGKEAVDAILNRFSVGKIEEGSFRYCGRRFSQDDDHTIHVDVRDNTRNLKPAAIGKDRRMNDPLAQEELTSLRSVVGGLAWVSRYGRPDLAYRVDEFQRCCHSKITVQTPIELWNSLCREAYALQGSIESGDKLRALLCELSGRLKSFKEWYEQSQRAMLHLYFTDCRALSDHLSCEVARKVQDKRLGIELSALRQALWINGEKTCEIYRPAGDEIEWIDIGRQLADCLIKSMKPDFLVRVLAEGYINVKKPSWETWKCIDIGI</sequence>
<reference evidence="1" key="1">
    <citation type="submission" date="2022-10" db="EMBL/GenBank/DDBJ databases">
        <authorList>
            <person name="Chen Y."/>
            <person name="Dougan E. K."/>
            <person name="Chan C."/>
            <person name="Rhodes N."/>
            <person name="Thang M."/>
        </authorList>
    </citation>
    <scope>NUCLEOTIDE SEQUENCE</scope>
</reference>
<accession>A0A9P1CA33</accession>
<dbReference type="OrthoDB" id="446901at2759"/>
<protein>
    <submittedName>
        <fullName evidence="3">Copia protein</fullName>
    </submittedName>
</protein>
<comment type="caution">
    <text evidence="1">The sequence shown here is derived from an EMBL/GenBank/DDBJ whole genome shotgun (WGS) entry which is preliminary data.</text>
</comment>
<gene>
    <name evidence="1" type="ORF">C1SCF055_LOCUS14691</name>
</gene>
<proteinExistence type="predicted"/>